<sequence length="200" mass="21990">MTQRLAGVREAFRPCTASAPIGSSVWRTVEPDGAPRPPQKPARFTLQAARLFANKRYTDSGAVHDDRGLKHRADKNTRPVPIPPALVKILREHIEEFGVAGDGRLFVTSKGGLYTNSVISRVWKSVRKQAFTPEQVVSSLAARKTGCAGRAPGGTSWCLSLRSGFSSRRHFGSPDLIARSRPAKWCMGQPSRDPFLQVKR</sequence>
<dbReference type="Proteomes" id="UP000542210">
    <property type="component" value="Unassembled WGS sequence"/>
</dbReference>
<dbReference type="InterPro" id="IPR013762">
    <property type="entry name" value="Integrase-like_cat_sf"/>
</dbReference>
<evidence type="ECO:0000256" key="1">
    <source>
        <dbReference type="ARBA" id="ARBA00023172"/>
    </source>
</evidence>
<dbReference type="GO" id="GO:0003677">
    <property type="term" value="F:DNA binding"/>
    <property type="evidence" value="ECO:0007669"/>
    <property type="project" value="InterPro"/>
</dbReference>
<accession>A0A7W7G7I0</accession>
<evidence type="ECO:0000313" key="2">
    <source>
        <dbReference type="EMBL" id="MBB4700628.1"/>
    </source>
</evidence>
<protein>
    <recommendedName>
        <fullName evidence="4">Tyr recombinase domain-containing protein</fullName>
    </recommendedName>
</protein>
<comment type="caution">
    <text evidence="2">The sequence shown here is derived from an EMBL/GenBank/DDBJ whole genome shotgun (WGS) entry which is preliminary data.</text>
</comment>
<dbReference type="GO" id="GO:0015074">
    <property type="term" value="P:DNA integration"/>
    <property type="evidence" value="ECO:0007669"/>
    <property type="project" value="InterPro"/>
</dbReference>
<name>A0A7W7G7I0_9ACTN</name>
<dbReference type="AlphaFoldDB" id="A0A7W7G7I0"/>
<proteinExistence type="predicted"/>
<evidence type="ECO:0008006" key="4">
    <source>
        <dbReference type="Google" id="ProtNLM"/>
    </source>
</evidence>
<organism evidence="2 3">
    <name type="scientific">Sphaerisporangium siamense</name>
    <dbReference type="NCBI Taxonomy" id="795645"/>
    <lineage>
        <taxon>Bacteria</taxon>
        <taxon>Bacillati</taxon>
        <taxon>Actinomycetota</taxon>
        <taxon>Actinomycetes</taxon>
        <taxon>Streptosporangiales</taxon>
        <taxon>Streptosporangiaceae</taxon>
        <taxon>Sphaerisporangium</taxon>
    </lineage>
</organism>
<dbReference type="InterPro" id="IPR011010">
    <property type="entry name" value="DNA_brk_join_enz"/>
</dbReference>
<dbReference type="EMBL" id="JACHND010000001">
    <property type="protein sequence ID" value="MBB4700628.1"/>
    <property type="molecule type" value="Genomic_DNA"/>
</dbReference>
<keyword evidence="1" id="KW-0233">DNA recombination</keyword>
<reference evidence="2 3" key="1">
    <citation type="submission" date="2020-08" db="EMBL/GenBank/DDBJ databases">
        <title>Sequencing the genomes of 1000 actinobacteria strains.</title>
        <authorList>
            <person name="Klenk H.-P."/>
        </authorList>
    </citation>
    <scope>NUCLEOTIDE SEQUENCE [LARGE SCALE GENOMIC DNA]</scope>
    <source>
        <strain evidence="2 3">DSM 45784</strain>
    </source>
</reference>
<dbReference type="Gene3D" id="1.10.443.10">
    <property type="entry name" value="Intergrase catalytic core"/>
    <property type="match status" value="1"/>
</dbReference>
<dbReference type="RefSeq" id="WP_184879044.1">
    <property type="nucleotide sequence ID" value="NZ_BOOV01000060.1"/>
</dbReference>
<dbReference type="SUPFAM" id="SSF56349">
    <property type="entry name" value="DNA breaking-rejoining enzymes"/>
    <property type="match status" value="1"/>
</dbReference>
<keyword evidence="3" id="KW-1185">Reference proteome</keyword>
<evidence type="ECO:0000313" key="3">
    <source>
        <dbReference type="Proteomes" id="UP000542210"/>
    </source>
</evidence>
<gene>
    <name evidence="2" type="ORF">BJ982_002172</name>
</gene>
<dbReference type="GO" id="GO:0006310">
    <property type="term" value="P:DNA recombination"/>
    <property type="evidence" value="ECO:0007669"/>
    <property type="project" value="UniProtKB-KW"/>
</dbReference>